<dbReference type="Proteomes" id="UP000308549">
    <property type="component" value="Unassembled WGS sequence"/>
</dbReference>
<evidence type="ECO:0000313" key="4">
    <source>
        <dbReference type="EMBL" id="TKA22433.1"/>
    </source>
</evidence>
<dbReference type="InterPro" id="IPR001128">
    <property type="entry name" value="Cyt_P450"/>
</dbReference>
<dbReference type="Pfam" id="PF00067">
    <property type="entry name" value="p450"/>
    <property type="match status" value="1"/>
</dbReference>
<dbReference type="EMBL" id="NAJL01000075">
    <property type="protein sequence ID" value="TKA22433.1"/>
    <property type="molecule type" value="Genomic_DNA"/>
</dbReference>
<evidence type="ECO:0000256" key="2">
    <source>
        <dbReference type="ARBA" id="ARBA00023002"/>
    </source>
</evidence>
<dbReference type="PANTHER" id="PTHR24305:SF96">
    <property type="entry name" value="CYTOCHROME P450 MONOOXYGENASE STCB-RELATED"/>
    <property type="match status" value="1"/>
</dbReference>
<dbReference type="SUPFAM" id="SSF48264">
    <property type="entry name" value="Cytochrome P450"/>
    <property type="match status" value="1"/>
</dbReference>
<dbReference type="PRINTS" id="PR00385">
    <property type="entry name" value="P450"/>
</dbReference>
<comment type="similarity">
    <text evidence="1">Belongs to the cytochrome P450 family.</text>
</comment>
<dbReference type="InterPro" id="IPR050121">
    <property type="entry name" value="Cytochrome_P450_monoxygenase"/>
</dbReference>
<proteinExistence type="inferred from homology"/>
<keyword evidence="3" id="KW-0408">Iron</keyword>
<name>A0A4U0TKL1_9PEZI</name>
<dbReference type="GO" id="GO:0004497">
    <property type="term" value="F:monooxygenase activity"/>
    <property type="evidence" value="ECO:0007669"/>
    <property type="project" value="InterPro"/>
</dbReference>
<evidence type="ECO:0000256" key="1">
    <source>
        <dbReference type="ARBA" id="ARBA00010617"/>
    </source>
</evidence>
<feature type="binding site" description="axial binding residue" evidence="3">
    <location>
        <position position="367"/>
    </location>
    <ligand>
        <name>heme</name>
        <dbReference type="ChEBI" id="CHEBI:30413"/>
    </ligand>
    <ligandPart>
        <name>Fe</name>
        <dbReference type="ChEBI" id="CHEBI:18248"/>
    </ligandPart>
</feature>
<organism evidence="4 5">
    <name type="scientific">Salinomyces thailandicus</name>
    <dbReference type="NCBI Taxonomy" id="706561"/>
    <lineage>
        <taxon>Eukaryota</taxon>
        <taxon>Fungi</taxon>
        <taxon>Dikarya</taxon>
        <taxon>Ascomycota</taxon>
        <taxon>Pezizomycotina</taxon>
        <taxon>Dothideomycetes</taxon>
        <taxon>Dothideomycetidae</taxon>
        <taxon>Mycosphaerellales</taxon>
        <taxon>Teratosphaeriaceae</taxon>
        <taxon>Salinomyces</taxon>
    </lineage>
</organism>
<sequence length="426" mass="48096">MVRIGPNEISFANIEVVKDIYGQNTEFMKAPIYDTFSVPPLGIFSMRDKATHSKRRRLLSHVFSQSNLLETEPLVREVIRRLVRRVGDSPELPLDMLSLFRRAAFDIVGELFLGQSFGGLDSTKQPDFLADMESFFINSGIQGGYRWIHKFLEILPVPAIRHFLTARDRIIGYGRNAFESYIDHYGRDSGRKDLLTKFITVKSDVGDDPLSDQEIYTEIANLVFAGTDTTSTTLTYLFWELAKHPQLQARLRGELRSTNDSYSDGIPEFKDIQNCSLLDACINEALRLHPAAPASLQRETPSGGKMMNGVFIPEKTVVSMQCYTTQRDPDAFNDPEAFTPERWMTANGSTPGMKALFMPYSQGTRACLGKNLAQMELKLITSSLIGMYDVRLAPATTEESMRTKDHFLVMPKGRQCNLIFSRVAKE</sequence>
<dbReference type="PANTHER" id="PTHR24305">
    <property type="entry name" value="CYTOCHROME P450"/>
    <property type="match status" value="1"/>
</dbReference>
<dbReference type="PRINTS" id="PR00463">
    <property type="entry name" value="EP450I"/>
</dbReference>
<protein>
    <recommendedName>
        <fullName evidence="6">Cytochrome P450</fullName>
    </recommendedName>
</protein>
<dbReference type="Gene3D" id="1.10.630.10">
    <property type="entry name" value="Cytochrome P450"/>
    <property type="match status" value="1"/>
</dbReference>
<evidence type="ECO:0000256" key="3">
    <source>
        <dbReference type="PIRSR" id="PIRSR602401-1"/>
    </source>
</evidence>
<keyword evidence="3" id="KW-0479">Metal-binding</keyword>
<keyword evidence="3" id="KW-0349">Heme</keyword>
<comment type="caution">
    <text evidence="4">The sequence shown here is derived from an EMBL/GenBank/DDBJ whole genome shotgun (WGS) entry which is preliminary data.</text>
</comment>
<dbReference type="InterPro" id="IPR036396">
    <property type="entry name" value="Cyt_P450_sf"/>
</dbReference>
<keyword evidence="2" id="KW-0560">Oxidoreductase</keyword>
<evidence type="ECO:0008006" key="6">
    <source>
        <dbReference type="Google" id="ProtNLM"/>
    </source>
</evidence>
<dbReference type="OrthoDB" id="1470350at2759"/>
<comment type="cofactor">
    <cofactor evidence="3">
        <name>heme</name>
        <dbReference type="ChEBI" id="CHEBI:30413"/>
    </cofactor>
</comment>
<dbReference type="InterPro" id="IPR002401">
    <property type="entry name" value="Cyt_P450_E_grp-I"/>
</dbReference>
<evidence type="ECO:0000313" key="5">
    <source>
        <dbReference type="Proteomes" id="UP000308549"/>
    </source>
</evidence>
<dbReference type="GO" id="GO:0020037">
    <property type="term" value="F:heme binding"/>
    <property type="evidence" value="ECO:0007669"/>
    <property type="project" value="InterPro"/>
</dbReference>
<accession>A0A4U0TKL1</accession>
<reference evidence="4 5" key="1">
    <citation type="submission" date="2017-03" db="EMBL/GenBank/DDBJ databases">
        <title>Genomes of endolithic fungi from Antarctica.</title>
        <authorList>
            <person name="Coleine C."/>
            <person name="Masonjones S."/>
            <person name="Stajich J.E."/>
        </authorList>
    </citation>
    <scope>NUCLEOTIDE SEQUENCE [LARGE SCALE GENOMIC DNA]</scope>
    <source>
        <strain evidence="4 5">CCFEE 6315</strain>
    </source>
</reference>
<gene>
    <name evidence="4" type="ORF">B0A50_07939</name>
</gene>
<dbReference type="AlphaFoldDB" id="A0A4U0TKL1"/>
<dbReference type="GO" id="GO:0016705">
    <property type="term" value="F:oxidoreductase activity, acting on paired donors, with incorporation or reduction of molecular oxygen"/>
    <property type="evidence" value="ECO:0007669"/>
    <property type="project" value="InterPro"/>
</dbReference>
<keyword evidence="5" id="KW-1185">Reference proteome</keyword>
<dbReference type="GO" id="GO:0005506">
    <property type="term" value="F:iron ion binding"/>
    <property type="evidence" value="ECO:0007669"/>
    <property type="project" value="InterPro"/>
</dbReference>